<keyword evidence="4" id="KW-0479">Metal-binding</keyword>
<keyword evidence="8 10" id="KW-0717">Septation</keyword>
<dbReference type="OrthoDB" id="9804921at2"/>
<evidence type="ECO:0000259" key="11">
    <source>
        <dbReference type="PROSITE" id="PS51706"/>
    </source>
</evidence>
<evidence type="ECO:0000256" key="5">
    <source>
        <dbReference type="ARBA" id="ARBA00022741"/>
    </source>
</evidence>
<dbReference type="PROSITE" id="PS51706">
    <property type="entry name" value="G_ENGB"/>
    <property type="match status" value="1"/>
</dbReference>
<feature type="domain" description="EngB-type G" evidence="11">
    <location>
        <begin position="22"/>
        <end position="197"/>
    </location>
</feature>
<accession>A0A5C6RHK1</accession>
<dbReference type="NCBIfam" id="TIGR03598">
    <property type="entry name" value="GTPase_YsxC"/>
    <property type="match status" value="1"/>
</dbReference>
<evidence type="ECO:0000256" key="2">
    <source>
        <dbReference type="ARBA" id="ARBA00009638"/>
    </source>
</evidence>
<dbReference type="PANTHER" id="PTHR11649:SF13">
    <property type="entry name" value="ENGB-TYPE G DOMAIN-CONTAINING PROTEIN"/>
    <property type="match status" value="1"/>
</dbReference>
<dbReference type="CDD" id="cd01876">
    <property type="entry name" value="YihA_EngB"/>
    <property type="match status" value="1"/>
</dbReference>
<comment type="similarity">
    <text evidence="2 10">Belongs to the TRAFAC class TrmE-Era-EngA-EngB-Septin-like GTPase superfamily. EngB GTPase family.</text>
</comment>
<dbReference type="HAMAP" id="MF_00321">
    <property type="entry name" value="GTPase_EngB"/>
    <property type="match status" value="1"/>
</dbReference>
<evidence type="ECO:0000313" key="13">
    <source>
        <dbReference type="Proteomes" id="UP000321580"/>
    </source>
</evidence>
<keyword evidence="9 10" id="KW-0131">Cell cycle</keyword>
<keyword evidence="7 10" id="KW-0342">GTP-binding</keyword>
<gene>
    <name evidence="10" type="primary">engB</name>
    <name evidence="12" type="ORF">FRY97_17065</name>
</gene>
<dbReference type="Proteomes" id="UP000321580">
    <property type="component" value="Unassembled WGS sequence"/>
</dbReference>
<dbReference type="SUPFAM" id="SSF52540">
    <property type="entry name" value="P-loop containing nucleoside triphosphate hydrolases"/>
    <property type="match status" value="1"/>
</dbReference>
<evidence type="ECO:0000256" key="1">
    <source>
        <dbReference type="ARBA" id="ARBA00001946"/>
    </source>
</evidence>
<comment type="function">
    <text evidence="10">Necessary for normal cell division and for the maintenance of normal septation.</text>
</comment>
<evidence type="ECO:0000256" key="8">
    <source>
        <dbReference type="ARBA" id="ARBA00023210"/>
    </source>
</evidence>
<evidence type="ECO:0000256" key="6">
    <source>
        <dbReference type="ARBA" id="ARBA00022842"/>
    </source>
</evidence>
<dbReference type="Pfam" id="PF01926">
    <property type="entry name" value="MMR_HSR1"/>
    <property type="match status" value="1"/>
</dbReference>
<protein>
    <recommendedName>
        <fullName evidence="10">Probable GTP-binding protein EngB</fullName>
    </recommendedName>
</protein>
<evidence type="ECO:0000256" key="10">
    <source>
        <dbReference type="HAMAP-Rule" id="MF_00321"/>
    </source>
</evidence>
<evidence type="ECO:0000256" key="4">
    <source>
        <dbReference type="ARBA" id="ARBA00022723"/>
    </source>
</evidence>
<comment type="cofactor">
    <cofactor evidence="1">
        <name>Mg(2+)</name>
        <dbReference type="ChEBI" id="CHEBI:18420"/>
    </cofactor>
</comment>
<dbReference type="GO" id="GO:0000917">
    <property type="term" value="P:division septum assembly"/>
    <property type="evidence" value="ECO:0007669"/>
    <property type="project" value="UniProtKB-KW"/>
</dbReference>
<keyword evidence="13" id="KW-1185">Reference proteome</keyword>
<dbReference type="PANTHER" id="PTHR11649">
    <property type="entry name" value="MSS1/TRME-RELATED GTP-BINDING PROTEIN"/>
    <property type="match status" value="1"/>
</dbReference>
<evidence type="ECO:0000256" key="3">
    <source>
        <dbReference type="ARBA" id="ARBA00022618"/>
    </source>
</evidence>
<proteinExistence type="inferred from homology"/>
<organism evidence="12 13">
    <name type="scientific">Phaeodactylibacter luteus</name>
    <dbReference type="NCBI Taxonomy" id="1564516"/>
    <lineage>
        <taxon>Bacteria</taxon>
        <taxon>Pseudomonadati</taxon>
        <taxon>Bacteroidota</taxon>
        <taxon>Saprospiria</taxon>
        <taxon>Saprospirales</taxon>
        <taxon>Haliscomenobacteraceae</taxon>
        <taxon>Phaeodactylibacter</taxon>
    </lineage>
</organism>
<keyword evidence="5 10" id="KW-0547">Nucleotide-binding</keyword>
<comment type="caution">
    <text evidence="12">The sequence shown here is derived from an EMBL/GenBank/DDBJ whole genome shotgun (WGS) entry which is preliminary data.</text>
</comment>
<dbReference type="InterPro" id="IPR027417">
    <property type="entry name" value="P-loop_NTPase"/>
</dbReference>
<dbReference type="InterPro" id="IPR019987">
    <property type="entry name" value="GTP-bd_ribosome_bio_YsxC"/>
</dbReference>
<dbReference type="EMBL" id="VOOR01000044">
    <property type="protein sequence ID" value="TXB61811.1"/>
    <property type="molecule type" value="Genomic_DNA"/>
</dbReference>
<dbReference type="GO" id="GO:0005525">
    <property type="term" value="F:GTP binding"/>
    <property type="evidence" value="ECO:0007669"/>
    <property type="project" value="UniProtKB-UniRule"/>
</dbReference>
<sequence>MVIKYADFIGSYAKETQCPRDNKPEYAFIGRSNVGKSSLVNMLCGRKDMARTSRTPGKTQLLNYFMINGEWYLVDLPGYGYAKISKKKRKEWERMIRDYLTHRATLQSAFVLVDSNIPPQQIDIDFMNQLGEMQIPFAIVYTKSDRLKPQELESNLQAIRAAILEHWEELPPEFISSANTGLGREEILAYIEQVNAHYADFLENHL</sequence>
<evidence type="ECO:0000256" key="9">
    <source>
        <dbReference type="ARBA" id="ARBA00023306"/>
    </source>
</evidence>
<keyword evidence="6" id="KW-0460">Magnesium</keyword>
<name>A0A5C6RHK1_9BACT</name>
<evidence type="ECO:0000256" key="7">
    <source>
        <dbReference type="ARBA" id="ARBA00023134"/>
    </source>
</evidence>
<dbReference type="Gene3D" id="3.40.50.300">
    <property type="entry name" value="P-loop containing nucleotide triphosphate hydrolases"/>
    <property type="match status" value="1"/>
</dbReference>
<dbReference type="FunFam" id="3.40.50.300:FF:000098">
    <property type="entry name" value="Probable GTP-binding protein EngB"/>
    <property type="match status" value="1"/>
</dbReference>
<evidence type="ECO:0000313" key="12">
    <source>
        <dbReference type="EMBL" id="TXB61811.1"/>
    </source>
</evidence>
<dbReference type="RefSeq" id="WP_147168781.1">
    <property type="nucleotide sequence ID" value="NZ_VOOR01000044.1"/>
</dbReference>
<dbReference type="InterPro" id="IPR006073">
    <property type="entry name" value="GTP-bd"/>
</dbReference>
<dbReference type="GO" id="GO:0046872">
    <property type="term" value="F:metal ion binding"/>
    <property type="evidence" value="ECO:0007669"/>
    <property type="project" value="UniProtKB-KW"/>
</dbReference>
<keyword evidence="3 10" id="KW-0132">Cell division</keyword>
<reference evidence="12 13" key="1">
    <citation type="submission" date="2019-08" db="EMBL/GenBank/DDBJ databases">
        <title>Genome of Phaeodactylibacter luteus.</title>
        <authorList>
            <person name="Bowman J.P."/>
        </authorList>
    </citation>
    <scope>NUCLEOTIDE SEQUENCE [LARGE SCALE GENOMIC DNA]</scope>
    <source>
        <strain evidence="12 13">KCTC 42180</strain>
    </source>
</reference>
<dbReference type="AlphaFoldDB" id="A0A5C6RHK1"/>
<dbReference type="InterPro" id="IPR030393">
    <property type="entry name" value="G_ENGB_dom"/>
</dbReference>